<comment type="caution">
    <text evidence="1">The sequence shown here is derived from an EMBL/GenBank/DDBJ whole genome shotgun (WGS) entry which is preliminary data.</text>
</comment>
<protein>
    <submittedName>
        <fullName evidence="1">Uncharacterized protein</fullName>
    </submittedName>
</protein>
<sequence length="157" mass="18336">MKTNLVLISGAVVFRRLKNGKELWLCVKLSQDSDWEIPKVLVRKGESSVRAAIRYMAESGGMNARVLEEVGRMGGSTVINGKIVPRRYIYYLMMERSAGENLSIEQMEWHDLKKTQKMLPLKKEKEMLKQASKILKEWRKRRKQKSINNRIKTNRKV</sequence>
<dbReference type="Gene3D" id="3.90.79.10">
    <property type="entry name" value="Nucleoside Triphosphate Pyrophosphohydrolase"/>
    <property type="match status" value="1"/>
</dbReference>
<dbReference type="EMBL" id="MGFQ01000019">
    <property type="protein sequence ID" value="OGM09761.1"/>
    <property type="molecule type" value="Genomic_DNA"/>
</dbReference>
<organism evidence="1 2">
    <name type="scientific">Candidatus Woesebacteria bacterium RBG_13_36_22</name>
    <dbReference type="NCBI Taxonomy" id="1802478"/>
    <lineage>
        <taxon>Bacteria</taxon>
        <taxon>Candidatus Woeseibacteriota</taxon>
    </lineage>
</organism>
<dbReference type="AlphaFoldDB" id="A0A1F7X451"/>
<evidence type="ECO:0000313" key="2">
    <source>
        <dbReference type="Proteomes" id="UP000176939"/>
    </source>
</evidence>
<proteinExistence type="predicted"/>
<accession>A0A1F7X451</accession>
<gene>
    <name evidence="1" type="ORF">A2Z67_03090</name>
</gene>
<evidence type="ECO:0000313" key="1">
    <source>
        <dbReference type="EMBL" id="OGM09761.1"/>
    </source>
</evidence>
<name>A0A1F7X451_9BACT</name>
<reference evidence="1 2" key="1">
    <citation type="journal article" date="2016" name="Nat. Commun.">
        <title>Thousands of microbial genomes shed light on interconnected biogeochemical processes in an aquifer system.</title>
        <authorList>
            <person name="Anantharaman K."/>
            <person name="Brown C.T."/>
            <person name="Hug L.A."/>
            <person name="Sharon I."/>
            <person name="Castelle C.J."/>
            <person name="Probst A.J."/>
            <person name="Thomas B.C."/>
            <person name="Singh A."/>
            <person name="Wilkins M.J."/>
            <person name="Karaoz U."/>
            <person name="Brodie E.L."/>
            <person name="Williams K.H."/>
            <person name="Hubbard S.S."/>
            <person name="Banfield J.F."/>
        </authorList>
    </citation>
    <scope>NUCLEOTIDE SEQUENCE [LARGE SCALE GENOMIC DNA]</scope>
</reference>
<dbReference type="Proteomes" id="UP000176939">
    <property type="component" value="Unassembled WGS sequence"/>
</dbReference>
<dbReference type="SUPFAM" id="SSF55811">
    <property type="entry name" value="Nudix"/>
    <property type="match status" value="1"/>
</dbReference>
<dbReference type="InterPro" id="IPR015797">
    <property type="entry name" value="NUDIX_hydrolase-like_dom_sf"/>
</dbReference>